<evidence type="ECO:0000256" key="5">
    <source>
        <dbReference type="ARBA" id="ARBA00022792"/>
    </source>
</evidence>
<keyword evidence="5 10" id="KW-0999">Mitochondrion inner membrane</keyword>
<keyword evidence="10" id="KW-0694">RNA-binding</keyword>
<comment type="similarity">
    <text evidence="2 10">Belongs to the YME2 family.</text>
</comment>
<comment type="function">
    <text evidence="9 10">Plays a role in maintaining the mitochondrial genome and in controlling the mtDNA escape. Involved in the regulation of mtDNA nucleotide structure and number. May have a dispensable role in early maturation of pre-rRNA.</text>
</comment>
<dbReference type="PANTHER" id="PTHR32198">
    <property type="entry name" value="MITOCHONDRIAL ESCAPE PROTEIN 2"/>
    <property type="match status" value="1"/>
</dbReference>
<evidence type="ECO:0000256" key="6">
    <source>
        <dbReference type="ARBA" id="ARBA00022989"/>
    </source>
</evidence>
<evidence type="ECO:0000256" key="1">
    <source>
        <dbReference type="ARBA" id="ARBA00004434"/>
    </source>
</evidence>
<dbReference type="EMBL" id="JAEFCI010005369">
    <property type="protein sequence ID" value="KAG5460336.1"/>
    <property type="molecule type" value="Genomic_DNA"/>
</dbReference>
<dbReference type="InterPro" id="IPR018850">
    <property type="entry name" value="Mt_escape_2_C"/>
</dbReference>
<reference evidence="12 13" key="1">
    <citation type="journal article" name="Sci. Rep.">
        <title>Genome-scale phylogenetic analyses confirm Olpidium as the closest living zoosporic fungus to the non-flagellated, terrestrial fungi.</title>
        <authorList>
            <person name="Chang Y."/>
            <person name="Rochon D."/>
            <person name="Sekimoto S."/>
            <person name="Wang Y."/>
            <person name="Chovatia M."/>
            <person name="Sandor L."/>
            <person name="Salamov A."/>
            <person name="Grigoriev I.V."/>
            <person name="Stajich J.E."/>
            <person name="Spatafora J.W."/>
        </authorList>
    </citation>
    <scope>NUCLEOTIDE SEQUENCE [LARGE SCALE GENOMIC DNA]</scope>
    <source>
        <strain evidence="12">S191</strain>
    </source>
</reference>
<evidence type="ECO:0000256" key="3">
    <source>
        <dbReference type="ARBA" id="ARBA00020222"/>
    </source>
</evidence>
<feature type="non-terminal residue" evidence="12">
    <location>
        <position position="1"/>
    </location>
</feature>
<dbReference type="GO" id="GO:0003723">
    <property type="term" value="F:RNA binding"/>
    <property type="evidence" value="ECO:0007669"/>
    <property type="project" value="UniProtKB-UniRule"/>
</dbReference>
<dbReference type="InterPro" id="IPR039627">
    <property type="entry name" value="Yme2_C"/>
</dbReference>
<gene>
    <name evidence="12" type="ORF">BJ554DRAFT_7627</name>
</gene>
<evidence type="ECO:0000256" key="9">
    <source>
        <dbReference type="ARBA" id="ARBA00025276"/>
    </source>
</evidence>
<comment type="subcellular location">
    <subcellularLocation>
        <location evidence="1 10">Mitochondrion inner membrane</location>
        <topology evidence="1 10">Single-pass membrane protein</topology>
    </subcellularLocation>
</comment>
<evidence type="ECO:0000313" key="13">
    <source>
        <dbReference type="Proteomes" id="UP000673691"/>
    </source>
</evidence>
<evidence type="ECO:0000256" key="10">
    <source>
        <dbReference type="RuleBase" id="RU367108"/>
    </source>
</evidence>
<feature type="domain" description="Mitochondrial escape protein 2 C-terminal" evidence="11">
    <location>
        <begin position="5"/>
        <end position="117"/>
    </location>
</feature>
<sequence>QQLKLEEKELPGLGEAVDKLGGRATDLEIFLYKMRTGLAPEEAINDLIFRAVIEVRKHAFGDELDKDTAKVRKGSASPAAANGLLLILRTQVHYDAIRFSPIFGGDEKPIQGMEAAERQAVLRPREPSSLPRGFPANDQLFDGANASLEKVERELAELGRLFLPKKGAWVAFGTPPEIVSRIHYLLGKVKALQGQIESFELEMGTAKKTLEA</sequence>
<keyword evidence="13" id="KW-1185">Reference proteome</keyword>
<dbReference type="Pfam" id="PF10443">
    <property type="entry name" value="RNA12"/>
    <property type="match status" value="1"/>
</dbReference>
<dbReference type="AlphaFoldDB" id="A0A8H7ZVR7"/>
<protein>
    <recommendedName>
        <fullName evidence="3 10">Mitochondrial escape protein 2</fullName>
    </recommendedName>
</protein>
<name>A0A8H7ZVR7_9FUNG</name>
<keyword evidence="7 10" id="KW-0496">Mitochondrion</keyword>
<accession>A0A8H7ZVR7</accession>
<dbReference type="Proteomes" id="UP000673691">
    <property type="component" value="Unassembled WGS sequence"/>
</dbReference>
<keyword evidence="4" id="KW-0812">Transmembrane</keyword>
<evidence type="ECO:0000256" key="8">
    <source>
        <dbReference type="ARBA" id="ARBA00023136"/>
    </source>
</evidence>
<evidence type="ECO:0000313" key="12">
    <source>
        <dbReference type="EMBL" id="KAG5460336.1"/>
    </source>
</evidence>
<keyword evidence="10" id="KW-0507">mRNA processing</keyword>
<proteinExistence type="inferred from homology"/>
<evidence type="ECO:0000256" key="7">
    <source>
        <dbReference type="ARBA" id="ARBA00023128"/>
    </source>
</evidence>
<comment type="caution">
    <text evidence="12">The sequence shown here is derived from an EMBL/GenBank/DDBJ whole genome shotgun (WGS) entry which is preliminary data.</text>
</comment>
<dbReference type="GO" id="GO:0005743">
    <property type="term" value="C:mitochondrial inner membrane"/>
    <property type="evidence" value="ECO:0007669"/>
    <property type="project" value="UniProtKB-SubCell"/>
</dbReference>
<dbReference type="GO" id="GO:0006397">
    <property type="term" value="P:mRNA processing"/>
    <property type="evidence" value="ECO:0007669"/>
    <property type="project" value="UniProtKB-UniRule"/>
</dbReference>
<evidence type="ECO:0000256" key="2">
    <source>
        <dbReference type="ARBA" id="ARBA00010320"/>
    </source>
</evidence>
<dbReference type="OrthoDB" id="10267654at2759"/>
<evidence type="ECO:0000259" key="11">
    <source>
        <dbReference type="Pfam" id="PF10443"/>
    </source>
</evidence>
<keyword evidence="6" id="KW-1133">Transmembrane helix</keyword>
<organism evidence="12 13">
    <name type="scientific">Olpidium bornovanus</name>
    <dbReference type="NCBI Taxonomy" id="278681"/>
    <lineage>
        <taxon>Eukaryota</taxon>
        <taxon>Fungi</taxon>
        <taxon>Fungi incertae sedis</taxon>
        <taxon>Olpidiomycota</taxon>
        <taxon>Olpidiomycotina</taxon>
        <taxon>Olpidiomycetes</taxon>
        <taxon>Olpidiales</taxon>
        <taxon>Olpidiaceae</taxon>
        <taxon>Olpidium</taxon>
    </lineage>
</organism>
<dbReference type="PANTHER" id="PTHR32198:SF2">
    <property type="entry name" value="MITOCHONDRIAL ESCAPE PROTEIN 2"/>
    <property type="match status" value="1"/>
</dbReference>
<evidence type="ECO:0000256" key="4">
    <source>
        <dbReference type="ARBA" id="ARBA00022692"/>
    </source>
</evidence>
<keyword evidence="8" id="KW-0472">Membrane</keyword>